<reference evidence="2" key="1">
    <citation type="submission" date="2020-03" db="EMBL/GenBank/DDBJ databases">
        <title>Hybrid Assembly of Korean Phytophthora infestans isolates.</title>
        <authorList>
            <person name="Prokchorchik M."/>
            <person name="Lee Y."/>
            <person name="Seo J."/>
            <person name="Cho J.-H."/>
            <person name="Park Y.-E."/>
            <person name="Jang D.-C."/>
            <person name="Im J.-S."/>
            <person name="Choi J.-G."/>
            <person name="Park H.-J."/>
            <person name="Lee G.-B."/>
            <person name="Lee Y.-G."/>
            <person name="Hong S.-Y."/>
            <person name="Cho K."/>
            <person name="Sohn K.H."/>
        </authorList>
    </citation>
    <scope>NUCLEOTIDE SEQUENCE</scope>
    <source>
        <strain evidence="2">KR_2_A2</strain>
    </source>
</reference>
<comment type="caution">
    <text evidence="2">The sequence shown here is derived from an EMBL/GenBank/DDBJ whole genome shotgun (WGS) entry which is preliminary data.</text>
</comment>
<evidence type="ECO:0000313" key="2">
    <source>
        <dbReference type="EMBL" id="KAF4138643.1"/>
    </source>
</evidence>
<dbReference type="Proteomes" id="UP000704712">
    <property type="component" value="Unassembled WGS sequence"/>
</dbReference>
<organism evidence="2 3">
    <name type="scientific">Phytophthora infestans</name>
    <name type="common">Potato late blight agent</name>
    <name type="synonym">Botrytis infestans</name>
    <dbReference type="NCBI Taxonomy" id="4787"/>
    <lineage>
        <taxon>Eukaryota</taxon>
        <taxon>Sar</taxon>
        <taxon>Stramenopiles</taxon>
        <taxon>Oomycota</taxon>
        <taxon>Peronosporomycetes</taxon>
        <taxon>Peronosporales</taxon>
        <taxon>Peronosporaceae</taxon>
        <taxon>Phytophthora</taxon>
    </lineage>
</organism>
<dbReference type="EMBL" id="JAACNO010001647">
    <property type="protein sequence ID" value="KAF4138643.1"/>
    <property type="molecule type" value="Genomic_DNA"/>
</dbReference>
<accession>A0A8S9UDQ7</accession>
<protein>
    <submittedName>
        <fullName evidence="2">Uncharacterized protein</fullName>
    </submittedName>
</protein>
<name>A0A8S9UDQ7_PHYIN</name>
<feature type="region of interest" description="Disordered" evidence="1">
    <location>
        <begin position="1"/>
        <end position="25"/>
    </location>
</feature>
<feature type="compositionally biased region" description="Polar residues" evidence="1">
    <location>
        <begin position="7"/>
        <end position="17"/>
    </location>
</feature>
<sequence>MQRSKHWSATSTNLSAKSYTESSSSTYDNLGELLTSSGTTEIEVLNVMHDDITKDTSQRIMPQGVSLGGVACGPVPAFW</sequence>
<evidence type="ECO:0000256" key="1">
    <source>
        <dbReference type="SAM" id="MobiDB-lite"/>
    </source>
</evidence>
<dbReference type="AlphaFoldDB" id="A0A8S9UDQ7"/>
<gene>
    <name evidence="2" type="ORF">GN958_ATG12148</name>
</gene>
<proteinExistence type="predicted"/>
<evidence type="ECO:0000313" key="3">
    <source>
        <dbReference type="Proteomes" id="UP000704712"/>
    </source>
</evidence>